<gene>
    <name evidence="2" type="ORF">BAL341_1271</name>
</gene>
<organism evidence="2">
    <name type="scientific">Rheinheimera sp. BAL341</name>
    <dbReference type="NCBI Taxonomy" id="1708203"/>
    <lineage>
        <taxon>Bacteria</taxon>
        <taxon>Pseudomonadati</taxon>
        <taxon>Pseudomonadota</taxon>
        <taxon>Gammaproteobacteria</taxon>
        <taxon>Chromatiales</taxon>
        <taxon>Chromatiaceae</taxon>
        <taxon>Rheinheimera</taxon>
    </lineage>
</organism>
<reference evidence="2" key="1">
    <citation type="submission" date="2019-04" db="EMBL/GenBank/DDBJ databases">
        <authorList>
            <person name="Brambilla D."/>
        </authorList>
    </citation>
    <scope>NUCLEOTIDE SEQUENCE</scope>
    <source>
        <strain evidence="2">BAL1</strain>
    </source>
</reference>
<dbReference type="EMBL" id="CAAJGR010000078">
    <property type="protein sequence ID" value="VHO03121.1"/>
    <property type="molecule type" value="Genomic_DNA"/>
</dbReference>
<evidence type="ECO:0000313" key="2">
    <source>
        <dbReference type="EMBL" id="VHO03121.1"/>
    </source>
</evidence>
<proteinExistence type="predicted"/>
<sequence>MPQQVITVAPEIFARLAIYLTQTGLALLLSLLLWNLSRIYP</sequence>
<keyword evidence="1" id="KW-1133">Transmembrane helix</keyword>
<keyword evidence="1" id="KW-0472">Membrane</keyword>
<name>A0A486XN01_9GAMM</name>
<dbReference type="AlphaFoldDB" id="A0A486XN01"/>
<keyword evidence="1" id="KW-0812">Transmembrane</keyword>
<feature type="transmembrane region" description="Helical" evidence="1">
    <location>
        <begin position="12"/>
        <end position="34"/>
    </location>
</feature>
<evidence type="ECO:0000256" key="1">
    <source>
        <dbReference type="SAM" id="Phobius"/>
    </source>
</evidence>
<protein>
    <submittedName>
        <fullName evidence="2">Uncharacterized protein</fullName>
    </submittedName>
</protein>
<accession>A0A486XN01</accession>